<dbReference type="EMBL" id="QGNW01000430">
    <property type="protein sequence ID" value="RVW71752.1"/>
    <property type="molecule type" value="Genomic_DNA"/>
</dbReference>
<gene>
    <name evidence="1" type="ORF">CK203_055192</name>
</gene>
<evidence type="ECO:0000313" key="1">
    <source>
        <dbReference type="EMBL" id="RVW71752.1"/>
    </source>
</evidence>
<proteinExistence type="predicted"/>
<reference evidence="1 2" key="1">
    <citation type="journal article" date="2018" name="PLoS Genet.">
        <title>Population sequencing reveals clonal diversity and ancestral inbreeding in the grapevine cultivar Chardonnay.</title>
        <authorList>
            <person name="Roach M.J."/>
            <person name="Johnson D.L."/>
            <person name="Bohlmann J."/>
            <person name="van Vuuren H.J."/>
            <person name="Jones S.J."/>
            <person name="Pretorius I.S."/>
            <person name="Schmidt S.A."/>
            <person name="Borneman A.R."/>
        </authorList>
    </citation>
    <scope>NUCLEOTIDE SEQUENCE [LARGE SCALE GENOMIC DNA]</scope>
    <source>
        <strain evidence="2">cv. Chardonnay</strain>
        <tissue evidence="1">Leaf</tissue>
    </source>
</reference>
<organism evidence="1 2">
    <name type="scientific">Vitis vinifera</name>
    <name type="common">Grape</name>
    <dbReference type="NCBI Taxonomy" id="29760"/>
    <lineage>
        <taxon>Eukaryota</taxon>
        <taxon>Viridiplantae</taxon>
        <taxon>Streptophyta</taxon>
        <taxon>Embryophyta</taxon>
        <taxon>Tracheophyta</taxon>
        <taxon>Spermatophyta</taxon>
        <taxon>Magnoliopsida</taxon>
        <taxon>eudicotyledons</taxon>
        <taxon>Gunneridae</taxon>
        <taxon>Pentapetalae</taxon>
        <taxon>rosids</taxon>
        <taxon>Vitales</taxon>
        <taxon>Vitaceae</taxon>
        <taxon>Viteae</taxon>
        <taxon>Vitis</taxon>
    </lineage>
</organism>
<name>A0A438GHU3_VITVI</name>
<accession>A0A438GHU3</accession>
<dbReference type="AlphaFoldDB" id="A0A438GHU3"/>
<comment type="caution">
    <text evidence="1">The sequence shown here is derived from an EMBL/GenBank/DDBJ whole genome shotgun (WGS) entry which is preliminary data.</text>
</comment>
<dbReference type="Proteomes" id="UP000288805">
    <property type="component" value="Unassembled WGS sequence"/>
</dbReference>
<protein>
    <submittedName>
        <fullName evidence="1">Uncharacterized protein</fullName>
    </submittedName>
</protein>
<sequence length="319" mass="35632">MCFLEEIPNYDMPMDLGDGSNGVILPDTYMDEMDMIGTGRILDTAPCEPHSAFDLFGVSMIDSDDVTLYDACIDAMDMIGTGRILDASPPGPRSAFDVFGISMLEFDGDGLVATDITHDIVYVEEASDSMDPPLSFDTMSRFVTRFDDISYGNNDMSIFKYLHVSQHFPLIAPPAPTAHVCDVDDVGDTDDPLSGQLECDSDSDTEDRKVTPISGSIELMDFRAPDQPRELRIGSSLSPDERSRLIDLLRSYLDVFAWSYEDMSGLDPTIVQHHLPILPHARPIKQKLRRLHPRWSLQVKKEIQKQLGVSFLSVVEYPE</sequence>
<evidence type="ECO:0000313" key="2">
    <source>
        <dbReference type="Proteomes" id="UP000288805"/>
    </source>
</evidence>